<dbReference type="PANTHER" id="PTHR33375:SF1">
    <property type="entry name" value="CHROMOSOME-PARTITIONING PROTEIN PARB-RELATED"/>
    <property type="match status" value="1"/>
</dbReference>
<evidence type="ECO:0000313" key="4">
    <source>
        <dbReference type="Proteomes" id="UP000196710"/>
    </source>
</evidence>
<dbReference type="EMBL" id="CP021422">
    <property type="protein sequence ID" value="ASB41182.1"/>
    <property type="molecule type" value="Genomic_DNA"/>
</dbReference>
<dbReference type="GO" id="GO:0007059">
    <property type="term" value="P:chromosome segregation"/>
    <property type="evidence" value="ECO:0007669"/>
    <property type="project" value="TreeGrafter"/>
</dbReference>
<dbReference type="RefSeq" id="WP_066540820.1">
    <property type="nucleotide sequence ID" value="NZ_CP021422.1"/>
</dbReference>
<protein>
    <submittedName>
        <fullName evidence="2">Chromosome partitioning protein ParB</fullName>
    </submittedName>
    <submittedName>
        <fullName evidence="3">ParB N-terminal domain-containing protein</fullName>
    </submittedName>
</protein>
<dbReference type="Pfam" id="PF02195">
    <property type="entry name" value="ParB_N"/>
    <property type="match status" value="1"/>
</dbReference>
<proteinExistence type="predicted"/>
<reference evidence="2" key="1">
    <citation type="journal article" date="2017" name="Genome Announc.">
        <title>High-Quality Whole-Genome Sequences of the Oligo-Mouse-Microbiota Bacterial Community.</title>
        <authorList>
            <person name="Garzetti D."/>
            <person name="Brugiroux S."/>
            <person name="Bunk B."/>
            <person name="Pukall R."/>
            <person name="McCoy K.D."/>
            <person name="Macpherson A.J."/>
            <person name="Stecher B."/>
        </authorList>
    </citation>
    <scope>NUCLEOTIDE SEQUENCE</scope>
    <source>
        <strain evidence="2">KB18</strain>
    </source>
</reference>
<dbReference type="InterPro" id="IPR003115">
    <property type="entry name" value="ParB_N"/>
</dbReference>
<reference evidence="4" key="2">
    <citation type="submission" date="2017-05" db="EMBL/GenBank/DDBJ databases">
        <title>Improved OligoMM genomes.</title>
        <authorList>
            <person name="Garzetti D."/>
        </authorList>
    </citation>
    <scope>NUCLEOTIDE SEQUENCE [LARGE SCALE GENOMIC DNA]</scope>
    <source>
        <strain evidence="4">KB18</strain>
    </source>
</reference>
<dbReference type="EMBL" id="CP065321">
    <property type="protein sequence ID" value="QQR30455.1"/>
    <property type="molecule type" value="Genomic_DNA"/>
</dbReference>
<accession>A0A1Z2XRU2</accession>
<evidence type="ECO:0000313" key="3">
    <source>
        <dbReference type="EMBL" id="QQR30455.1"/>
    </source>
</evidence>
<evidence type="ECO:0000313" key="5">
    <source>
        <dbReference type="Proteomes" id="UP000596035"/>
    </source>
</evidence>
<dbReference type="KEGG" id="amur:ADH66_11255"/>
<keyword evidence="4" id="KW-1185">Reference proteome</keyword>
<reference evidence="3 5" key="3">
    <citation type="submission" date="2020-11" db="EMBL/GenBank/DDBJ databases">
        <title>Closed and high quality bacterial genomes of the OMM12 community.</title>
        <authorList>
            <person name="Marbouty M."/>
            <person name="Lamy-Besnier Q."/>
            <person name="Debarbieux L."/>
            <person name="Koszul R."/>
        </authorList>
    </citation>
    <scope>NUCLEOTIDE SEQUENCE [LARGE SCALE GENOMIC DNA]</scope>
    <source>
        <strain evidence="3 5">KB18</strain>
    </source>
</reference>
<dbReference type="SUPFAM" id="SSF110849">
    <property type="entry name" value="ParB/Sulfiredoxin"/>
    <property type="match status" value="1"/>
</dbReference>
<dbReference type="Gene3D" id="3.90.1530.10">
    <property type="entry name" value="Conserved hypothetical protein from pyrococcus furiosus pfu- 392566-001, ParB domain"/>
    <property type="match status" value="1"/>
</dbReference>
<dbReference type="Gene3D" id="1.10.10.2830">
    <property type="match status" value="1"/>
</dbReference>
<dbReference type="InterPro" id="IPR036086">
    <property type="entry name" value="ParB/Sulfiredoxin_sf"/>
</dbReference>
<gene>
    <name evidence="2" type="ORF">ADH66_11255</name>
    <name evidence="3" type="ORF">I5Q82_01570</name>
</gene>
<evidence type="ECO:0000259" key="1">
    <source>
        <dbReference type="SMART" id="SM00470"/>
    </source>
</evidence>
<dbReference type="Proteomes" id="UP000196710">
    <property type="component" value="Chromosome"/>
</dbReference>
<dbReference type="GO" id="GO:0005694">
    <property type="term" value="C:chromosome"/>
    <property type="evidence" value="ECO:0007669"/>
    <property type="project" value="TreeGrafter"/>
</dbReference>
<name>A0A1Z2XRU2_9FIRM</name>
<organism evidence="3 5">
    <name type="scientific">Acutalibacter muris</name>
    <dbReference type="NCBI Taxonomy" id="1796620"/>
    <lineage>
        <taxon>Bacteria</taxon>
        <taxon>Bacillati</taxon>
        <taxon>Bacillota</taxon>
        <taxon>Clostridia</taxon>
        <taxon>Eubacteriales</taxon>
        <taxon>Acutalibacteraceae</taxon>
        <taxon>Acutalibacter</taxon>
    </lineage>
</organism>
<dbReference type="CDD" id="cd16409">
    <property type="entry name" value="ParB_N_like"/>
    <property type="match status" value="1"/>
</dbReference>
<dbReference type="PANTHER" id="PTHR33375">
    <property type="entry name" value="CHROMOSOME-PARTITIONING PROTEIN PARB-RELATED"/>
    <property type="match status" value="1"/>
</dbReference>
<dbReference type="SMART" id="SM00470">
    <property type="entry name" value="ParB"/>
    <property type="match status" value="1"/>
</dbReference>
<evidence type="ECO:0000313" key="2">
    <source>
        <dbReference type="EMBL" id="ASB41182.1"/>
    </source>
</evidence>
<dbReference type="SUPFAM" id="SSF109709">
    <property type="entry name" value="KorB DNA-binding domain-like"/>
    <property type="match status" value="1"/>
</dbReference>
<feature type="domain" description="ParB-like N-terminal" evidence="1">
    <location>
        <begin position="1"/>
        <end position="85"/>
    </location>
</feature>
<dbReference type="InterPro" id="IPR050336">
    <property type="entry name" value="Chromosome_partition/occlusion"/>
</dbReference>
<sequence length="309" mass="34473">MLVSINKIKVNPGRREVESKEINDLAKSISEIGLLNPITVAPDHTLIAGLHRLEAAKVLGWTEIECTVSDLSGLLAELAEIDENFVRVNLSPIEFGDLLLRRKEIYEELHPETKATKEGGPFRGNQHGNEVTCKMPVTSKSFVQDTAEKLGVNESTVRRQVQTAKNLTPEAKDIIRNSGTDITKADALKLSRLEPPQQEEAATQLAAGEIRSVDEYKKPYSLGGKRYATFEESVADLKNPNKDATYTADTLLAGMDGFIDDFHHNFSWYSTPMCTVAYPQVNREQLEYIKKRFAGVVTEIEKLLQDIEV</sequence>
<dbReference type="Proteomes" id="UP000596035">
    <property type="component" value="Chromosome"/>
</dbReference>
<dbReference type="AlphaFoldDB" id="A0A1Z2XRU2"/>